<dbReference type="AlphaFoldDB" id="A0A2P2Q9K8"/>
<protein>
    <submittedName>
        <fullName evidence="1">Uncharacterized protein</fullName>
    </submittedName>
</protein>
<sequence>MALAIGMEIKKLALEPEGFCSLLGK</sequence>
<organism evidence="1">
    <name type="scientific">Rhizophora mucronata</name>
    <name type="common">Asiatic mangrove</name>
    <dbReference type="NCBI Taxonomy" id="61149"/>
    <lineage>
        <taxon>Eukaryota</taxon>
        <taxon>Viridiplantae</taxon>
        <taxon>Streptophyta</taxon>
        <taxon>Embryophyta</taxon>
        <taxon>Tracheophyta</taxon>
        <taxon>Spermatophyta</taxon>
        <taxon>Magnoliopsida</taxon>
        <taxon>eudicotyledons</taxon>
        <taxon>Gunneridae</taxon>
        <taxon>Pentapetalae</taxon>
        <taxon>rosids</taxon>
        <taxon>fabids</taxon>
        <taxon>Malpighiales</taxon>
        <taxon>Rhizophoraceae</taxon>
        <taxon>Rhizophora</taxon>
    </lineage>
</organism>
<accession>A0A2P2Q9K8</accession>
<dbReference type="EMBL" id="GGEC01083197">
    <property type="protein sequence ID" value="MBX63681.1"/>
    <property type="molecule type" value="Transcribed_RNA"/>
</dbReference>
<name>A0A2P2Q9K8_RHIMU</name>
<evidence type="ECO:0000313" key="1">
    <source>
        <dbReference type="EMBL" id="MBX63681.1"/>
    </source>
</evidence>
<proteinExistence type="predicted"/>
<reference evidence="1" key="1">
    <citation type="submission" date="2018-02" db="EMBL/GenBank/DDBJ databases">
        <title>Rhizophora mucronata_Transcriptome.</title>
        <authorList>
            <person name="Meera S.P."/>
            <person name="Sreeshan A."/>
            <person name="Augustine A."/>
        </authorList>
    </citation>
    <scope>NUCLEOTIDE SEQUENCE</scope>
    <source>
        <tissue evidence="1">Leaf</tissue>
    </source>
</reference>